<dbReference type="PANTHER" id="PTHR30093">
    <property type="entry name" value="GENERAL SECRETION PATHWAY PROTEIN G"/>
    <property type="match status" value="1"/>
</dbReference>
<dbReference type="InterPro" id="IPR045584">
    <property type="entry name" value="Pilin-like"/>
</dbReference>
<evidence type="ECO:0000313" key="13">
    <source>
        <dbReference type="EMBL" id="MDT0496330.1"/>
    </source>
</evidence>
<dbReference type="EMBL" id="JAVRIC010000003">
    <property type="protein sequence ID" value="MDT0496330.1"/>
    <property type="molecule type" value="Genomic_DNA"/>
</dbReference>
<evidence type="ECO:0000256" key="7">
    <source>
        <dbReference type="ARBA" id="ARBA00022989"/>
    </source>
</evidence>
<feature type="domain" description="General secretion pathway GspH" evidence="12">
    <location>
        <begin position="54"/>
        <end position="177"/>
    </location>
</feature>
<comment type="similarity">
    <text evidence="9">Belongs to the GSP H family.</text>
</comment>
<proteinExistence type="inferred from homology"/>
<evidence type="ECO:0000256" key="5">
    <source>
        <dbReference type="ARBA" id="ARBA00022519"/>
    </source>
</evidence>
<evidence type="ECO:0000256" key="11">
    <source>
        <dbReference type="SAM" id="Phobius"/>
    </source>
</evidence>
<dbReference type="PROSITE" id="PS00409">
    <property type="entry name" value="PROKAR_NTER_METHYL"/>
    <property type="match status" value="1"/>
</dbReference>
<keyword evidence="3" id="KW-1003">Cell membrane</keyword>
<evidence type="ECO:0000256" key="4">
    <source>
        <dbReference type="ARBA" id="ARBA00022481"/>
    </source>
</evidence>
<dbReference type="InterPro" id="IPR022346">
    <property type="entry name" value="T2SS_GspH"/>
</dbReference>
<dbReference type="Pfam" id="PF12019">
    <property type="entry name" value="GspH"/>
    <property type="match status" value="1"/>
</dbReference>
<sequence length="190" mass="20019">MGGIGSWGTMQRTAEDRGFTLIEMLVTIAVLGILVAAALPSMIDIVRNNRASSEVNALLTMMTLTRSEAIKRNQSVTACKTADSLSCSTTATWADGVLVFLDTDGDGTYDSTATGVDEETLIAVESPLAPRSKVSWNGGRNMIVYGSDGRASPFGSFLLTPNGESAATRKLTINWMGRPSVCTPDASGNC</sequence>
<evidence type="ECO:0000256" key="2">
    <source>
        <dbReference type="ARBA" id="ARBA00021549"/>
    </source>
</evidence>
<evidence type="ECO:0000256" key="10">
    <source>
        <dbReference type="ARBA" id="ARBA00030775"/>
    </source>
</evidence>
<dbReference type="RefSeq" id="WP_311363723.1">
    <property type="nucleotide sequence ID" value="NZ_JAVRIC010000003.1"/>
</dbReference>
<name>A0ABU2WFN2_9GAMM</name>
<evidence type="ECO:0000256" key="6">
    <source>
        <dbReference type="ARBA" id="ARBA00022692"/>
    </source>
</evidence>
<evidence type="ECO:0000256" key="1">
    <source>
        <dbReference type="ARBA" id="ARBA00004377"/>
    </source>
</evidence>
<dbReference type="PANTHER" id="PTHR30093:SF41">
    <property type="entry name" value="TYPE II SECRETION SYSTEM PROTEIN H"/>
    <property type="match status" value="1"/>
</dbReference>
<evidence type="ECO:0000256" key="8">
    <source>
        <dbReference type="ARBA" id="ARBA00023136"/>
    </source>
</evidence>
<comment type="subcellular location">
    <subcellularLocation>
        <location evidence="1">Cell inner membrane</location>
        <topology evidence="1">Single-pass membrane protein</topology>
    </subcellularLocation>
</comment>
<keyword evidence="14" id="KW-1185">Reference proteome</keyword>
<keyword evidence="8 11" id="KW-0472">Membrane</keyword>
<dbReference type="Proteomes" id="UP001254608">
    <property type="component" value="Unassembled WGS sequence"/>
</dbReference>
<keyword evidence="7 11" id="KW-1133">Transmembrane helix</keyword>
<keyword evidence="4" id="KW-0488">Methylation</keyword>
<keyword evidence="6 11" id="KW-0812">Transmembrane</keyword>
<gene>
    <name evidence="13" type="ORF">RM530_02970</name>
</gene>
<dbReference type="NCBIfam" id="TIGR02532">
    <property type="entry name" value="IV_pilin_GFxxxE"/>
    <property type="match status" value="1"/>
</dbReference>
<evidence type="ECO:0000313" key="14">
    <source>
        <dbReference type="Proteomes" id="UP001254608"/>
    </source>
</evidence>
<keyword evidence="5" id="KW-0997">Cell inner membrane</keyword>
<organism evidence="13 14">
    <name type="scientific">Banduia mediterranea</name>
    <dbReference type="NCBI Taxonomy" id="3075609"/>
    <lineage>
        <taxon>Bacteria</taxon>
        <taxon>Pseudomonadati</taxon>
        <taxon>Pseudomonadota</taxon>
        <taxon>Gammaproteobacteria</taxon>
        <taxon>Nevskiales</taxon>
        <taxon>Algiphilaceae</taxon>
        <taxon>Banduia</taxon>
    </lineage>
</organism>
<dbReference type="SUPFAM" id="SSF54523">
    <property type="entry name" value="Pili subunits"/>
    <property type="match status" value="1"/>
</dbReference>
<feature type="transmembrane region" description="Helical" evidence="11">
    <location>
        <begin position="21"/>
        <end position="43"/>
    </location>
</feature>
<evidence type="ECO:0000259" key="12">
    <source>
        <dbReference type="Pfam" id="PF12019"/>
    </source>
</evidence>
<dbReference type="Pfam" id="PF07963">
    <property type="entry name" value="N_methyl"/>
    <property type="match status" value="1"/>
</dbReference>
<evidence type="ECO:0000256" key="3">
    <source>
        <dbReference type="ARBA" id="ARBA00022475"/>
    </source>
</evidence>
<reference evidence="13 14" key="1">
    <citation type="submission" date="2023-09" db="EMBL/GenBank/DDBJ databases">
        <authorList>
            <person name="Rey-Velasco X."/>
        </authorList>
    </citation>
    <scope>NUCLEOTIDE SEQUENCE [LARGE SCALE GENOMIC DNA]</scope>
    <source>
        <strain evidence="13 14">W345</strain>
    </source>
</reference>
<comment type="caution">
    <text evidence="13">The sequence shown here is derived from an EMBL/GenBank/DDBJ whole genome shotgun (WGS) entry which is preliminary data.</text>
</comment>
<protein>
    <recommendedName>
        <fullName evidence="2">Type II secretion system protein H</fullName>
    </recommendedName>
    <alternativeName>
        <fullName evidence="10">General secretion pathway protein H</fullName>
    </alternativeName>
</protein>
<evidence type="ECO:0000256" key="9">
    <source>
        <dbReference type="ARBA" id="ARBA00025772"/>
    </source>
</evidence>
<dbReference type="InterPro" id="IPR012902">
    <property type="entry name" value="N_methyl_site"/>
</dbReference>
<accession>A0ABU2WFN2</accession>
<dbReference type="Gene3D" id="3.55.40.10">
    <property type="entry name" value="minor pseudopilin epsh domain"/>
    <property type="match status" value="1"/>
</dbReference>